<organism evidence="2">
    <name type="scientific">uncultured Phycisphaerae bacterium</name>
    <dbReference type="NCBI Taxonomy" id="904963"/>
    <lineage>
        <taxon>Bacteria</taxon>
        <taxon>Pseudomonadati</taxon>
        <taxon>Planctomycetota</taxon>
        <taxon>Phycisphaerae</taxon>
        <taxon>environmental samples</taxon>
    </lineage>
</organism>
<evidence type="ECO:0000256" key="1">
    <source>
        <dbReference type="SAM" id="MobiDB-lite"/>
    </source>
</evidence>
<accession>A0A6J4QGC5</accession>
<protein>
    <submittedName>
        <fullName evidence="2">Uncharacterized protein</fullName>
    </submittedName>
</protein>
<proteinExistence type="predicted"/>
<reference evidence="2" key="1">
    <citation type="submission" date="2020-02" db="EMBL/GenBank/DDBJ databases">
        <authorList>
            <person name="Meier V. D."/>
        </authorList>
    </citation>
    <scope>NUCLEOTIDE SEQUENCE</scope>
    <source>
        <strain evidence="2">AVDCRST_MAG64</strain>
    </source>
</reference>
<feature type="region of interest" description="Disordered" evidence="1">
    <location>
        <begin position="88"/>
        <end position="117"/>
    </location>
</feature>
<name>A0A6J4QGC5_9BACT</name>
<dbReference type="EMBL" id="CADCUQ010000969">
    <property type="protein sequence ID" value="CAA9441152.1"/>
    <property type="molecule type" value="Genomic_DNA"/>
</dbReference>
<feature type="region of interest" description="Disordered" evidence="1">
    <location>
        <begin position="1"/>
        <end position="22"/>
    </location>
</feature>
<gene>
    <name evidence="2" type="ORF">AVDCRST_MAG64-4167</name>
</gene>
<feature type="compositionally biased region" description="Basic and acidic residues" evidence="1">
    <location>
        <begin position="1"/>
        <end position="16"/>
    </location>
</feature>
<evidence type="ECO:0000313" key="2">
    <source>
        <dbReference type="EMBL" id="CAA9441152.1"/>
    </source>
</evidence>
<feature type="region of interest" description="Disordered" evidence="1">
    <location>
        <begin position="260"/>
        <end position="282"/>
    </location>
</feature>
<dbReference type="AlphaFoldDB" id="A0A6J4QGC5"/>
<sequence length="282" mass="31180">MVFADPRRDRGLDQHPVDPVPDPQLVLERLDVDVGRPHLQPLRHDLVDELDDRRVLGSGRRVGRQVKVVVLLDDLDLVVVLGHPLDGVGPDAEDPFGRPVDLPGRRDGRPQLQPGRQPQLVERAGVEHLAGGDEDRVALVGQRQQLLVQQDAGRELGQQLLRRLGPLQLRVRQPELLGQKPQHLLFRPGRLPVRRPPVVPVQGGVERVVDRPAGGELLPRGLRRVLVEEFVADQGGDDVVHAEPREVLSTKYRVLSAKTDGRAKRGGPVERRAGLPGVALRT</sequence>
<feature type="compositionally biased region" description="Basic and acidic residues" evidence="1">
    <location>
        <begin position="260"/>
        <end position="273"/>
    </location>
</feature>